<reference evidence="4" key="1">
    <citation type="submission" date="2020-05" db="EMBL/GenBank/DDBJ databases">
        <authorList>
            <person name="Chiriac C."/>
            <person name="Salcher M."/>
            <person name="Ghai R."/>
            <person name="Kavagutti S V."/>
        </authorList>
    </citation>
    <scope>NUCLEOTIDE SEQUENCE</scope>
</reference>
<dbReference type="PANTHER" id="PTHR47320">
    <property type="entry name" value="BIFUNCTIONAL URIDYLYLTRANSFERASE/URIDYLYL-REMOVING ENZYME"/>
    <property type="match status" value="1"/>
</dbReference>
<dbReference type="SUPFAM" id="SSF109604">
    <property type="entry name" value="HD-domain/PDEase-like"/>
    <property type="match status" value="1"/>
</dbReference>
<proteinExistence type="inferred from homology"/>
<evidence type="ECO:0000259" key="3">
    <source>
        <dbReference type="PROSITE" id="PS51831"/>
    </source>
</evidence>
<keyword evidence="1" id="KW-0378">Hydrolase</keyword>
<dbReference type="SUPFAM" id="SSF55021">
    <property type="entry name" value="ACT-like"/>
    <property type="match status" value="2"/>
</dbReference>
<dbReference type="Pfam" id="PF24931">
    <property type="entry name" value="ACT_ACR9_3rd"/>
    <property type="match status" value="1"/>
</dbReference>
<dbReference type="InterPro" id="IPR045865">
    <property type="entry name" value="ACT-like_dom_sf"/>
</dbReference>
<dbReference type="PROSITE" id="PS51671">
    <property type="entry name" value="ACT"/>
    <property type="match status" value="2"/>
</dbReference>
<protein>
    <submittedName>
        <fullName evidence="4">Unannotated protein</fullName>
    </submittedName>
</protein>
<gene>
    <name evidence="4" type="ORF">UFOPK2992_01746</name>
</gene>
<evidence type="ECO:0000256" key="1">
    <source>
        <dbReference type="ARBA" id="ARBA00022801"/>
    </source>
</evidence>
<dbReference type="Gene3D" id="1.10.3210.10">
    <property type="entry name" value="Hypothetical protein af1432"/>
    <property type="match status" value="1"/>
</dbReference>
<feature type="domain" description="ACT" evidence="2">
    <location>
        <begin position="266"/>
        <end position="343"/>
    </location>
</feature>
<dbReference type="AlphaFoldDB" id="A0A6J6YW15"/>
<dbReference type="InterPro" id="IPR006674">
    <property type="entry name" value="HD_domain"/>
</dbReference>
<dbReference type="CDD" id="cd04899">
    <property type="entry name" value="ACT_ACR-UUR-like_2"/>
    <property type="match status" value="1"/>
</dbReference>
<dbReference type="EMBL" id="CAFAAI010000356">
    <property type="protein sequence ID" value="CAB4813690.1"/>
    <property type="molecule type" value="Genomic_DNA"/>
</dbReference>
<dbReference type="Gene3D" id="3.30.70.260">
    <property type="match status" value="2"/>
</dbReference>
<accession>A0A6J6YW15</accession>
<dbReference type="PROSITE" id="PS51831">
    <property type="entry name" value="HD"/>
    <property type="match status" value="1"/>
</dbReference>
<feature type="domain" description="HD" evidence="3">
    <location>
        <begin position="1"/>
        <end position="84"/>
    </location>
</feature>
<organism evidence="4">
    <name type="scientific">freshwater metagenome</name>
    <dbReference type="NCBI Taxonomy" id="449393"/>
    <lineage>
        <taxon>unclassified sequences</taxon>
        <taxon>metagenomes</taxon>
        <taxon>ecological metagenomes</taxon>
    </lineage>
</organism>
<dbReference type="InterPro" id="IPR010043">
    <property type="entry name" value="UTase/UR"/>
</dbReference>
<dbReference type="PANTHER" id="PTHR47320:SF1">
    <property type="entry name" value="BIFUNCTIONAL URIDYLYLTRANSFERASE_URIDYLYL-REMOVING ENZYME"/>
    <property type="match status" value="1"/>
</dbReference>
<dbReference type="InterPro" id="IPR002912">
    <property type="entry name" value="ACT_dom"/>
</dbReference>
<evidence type="ECO:0000259" key="2">
    <source>
        <dbReference type="PROSITE" id="PS51671"/>
    </source>
</evidence>
<dbReference type="GO" id="GO:0016787">
    <property type="term" value="F:hydrolase activity"/>
    <property type="evidence" value="ECO:0007669"/>
    <property type="project" value="UniProtKB-KW"/>
</dbReference>
<dbReference type="Pfam" id="PF01966">
    <property type="entry name" value="HD"/>
    <property type="match status" value="1"/>
</dbReference>
<dbReference type="HAMAP" id="MF_00277">
    <property type="entry name" value="PII_uridylyl_transf"/>
    <property type="match status" value="1"/>
</dbReference>
<sequence>MLLGALLHDIGKGYPGDHTVVGMTLVHDIAQRMGFNDDDTQTLVLLVEHHLLLPDIATRRDLDDPATIRWVAACSGTIERLHLLSALTEADSIATGRSAWGAWKAGLVSTLVDRAGHVLDGGEVTDVTTSSERLAVNSELMARYSAGSAPLIITEGNELTLVCGDRPGLFSRVAGVIAVCGLDVSEASAAGENGIVLDRFRVTSAFSKEISWTKVERELLRALNSRIAIESRLADRARSYRRPVEAPHFLEPKVRVLNEASENYTVIEVTGPDSIGLLYRLTRTIADLDLDIASAKVTTLGNDVVDAFYVRDQHGNKVTSSEDVTEITMALSHALVPTSPNNV</sequence>
<dbReference type="GO" id="GO:0008773">
    <property type="term" value="F:[protein-PII] uridylyltransferase activity"/>
    <property type="evidence" value="ECO:0007669"/>
    <property type="project" value="InterPro"/>
</dbReference>
<name>A0A6J6YW15_9ZZZZ</name>
<evidence type="ECO:0000313" key="4">
    <source>
        <dbReference type="EMBL" id="CAB4813690.1"/>
    </source>
</evidence>
<feature type="domain" description="ACT" evidence="2">
    <location>
        <begin position="158"/>
        <end position="236"/>
    </location>
</feature>